<dbReference type="InterPro" id="IPR002421">
    <property type="entry name" value="5-3_exonuclease"/>
</dbReference>
<dbReference type="Proteomes" id="UP000198341">
    <property type="component" value="Chromosome 5"/>
</dbReference>
<dbReference type="CDD" id="cd09898">
    <property type="entry name" value="H3TH_53EXO"/>
    <property type="match status" value="1"/>
</dbReference>
<dbReference type="InterPro" id="IPR020046">
    <property type="entry name" value="5-3_exonucl_a-hlix_arch_N"/>
</dbReference>
<organism evidence="5 6">
    <name type="scientific">Bathycoccus prasinos</name>
    <dbReference type="NCBI Taxonomy" id="41875"/>
    <lineage>
        <taxon>Eukaryota</taxon>
        <taxon>Viridiplantae</taxon>
        <taxon>Chlorophyta</taxon>
        <taxon>Mamiellophyceae</taxon>
        <taxon>Mamiellales</taxon>
        <taxon>Bathycoccaceae</taxon>
        <taxon>Bathycoccus</taxon>
    </lineage>
</organism>
<keyword evidence="6" id="KW-1185">Reference proteome</keyword>
<accession>K8EFM1</accession>
<dbReference type="GeneID" id="19015768"/>
<dbReference type="AlphaFoldDB" id="K8EFM1"/>
<keyword evidence="1" id="KW-0540">Nuclease</keyword>
<dbReference type="Pfam" id="PF02739">
    <property type="entry name" value="5_3_exonuc_N"/>
    <property type="match status" value="1"/>
</dbReference>
<name>K8EFM1_9CHLO</name>
<dbReference type="CDD" id="cd09859">
    <property type="entry name" value="PIN_53EXO"/>
    <property type="match status" value="1"/>
</dbReference>
<protein>
    <submittedName>
        <fullName evidence="5">DNA polymerase I</fullName>
    </submittedName>
</protein>
<dbReference type="SUPFAM" id="SSF47807">
    <property type="entry name" value="5' to 3' exonuclease, C-terminal subdomain"/>
    <property type="match status" value="1"/>
</dbReference>
<dbReference type="InterPro" id="IPR008918">
    <property type="entry name" value="HhH2"/>
</dbReference>
<dbReference type="EMBL" id="FO082274">
    <property type="protein sequence ID" value="CCO16902.1"/>
    <property type="molecule type" value="Genomic_DNA"/>
</dbReference>
<dbReference type="SMART" id="SM00475">
    <property type="entry name" value="53EXOc"/>
    <property type="match status" value="1"/>
</dbReference>
<dbReference type="KEGG" id="bpg:Bathy05g02650"/>
<dbReference type="InterPro" id="IPR029060">
    <property type="entry name" value="PIN-like_dom_sf"/>
</dbReference>
<evidence type="ECO:0000256" key="2">
    <source>
        <dbReference type="ARBA" id="ARBA00022801"/>
    </source>
</evidence>
<feature type="domain" description="5'-3' exonuclease" evidence="4">
    <location>
        <begin position="92"/>
        <end position="370"/>
    </location>
</feature>
<dbReference type="Pfam" id="PF01367">
    <property type="entry name" value="5_3_exonuc"/>
    <property type="match status" value="1"/>
</dbReference>
<dbReference type="PANTHER" id="PTHR42646">
    <property type="entry name" value="FLAP ENDONUCLEASE XNI"/>
    <property type="match status" value="1"/>
</dbReference>
<dbReference type="GO" id="GO:0008409">
    <property type="term" value="F:5'-3' exonuclease activity"/>
    <property type="evidence" value="ECO:0007669"/>
    <property type="project" value="InterPro"/>
</dbReference>
<dbReference type="Gene3D" id="1.10.150.20">
    <property type="entry name" value="5' to 3' exonuclease, C-terminal subdomain"/>
    <property type="match status" value="1"/>
</dbReference>
<dbReference type="SUPFAM" id="SSF88723">
    <property type="entry name" value="PIN domain-like"/>
    <property type="match status" value="1"/>
</dbReference>
<dbReference type="SMART" id="SM00279">
    <property type="entry name" value="HhH2"/>
    <property type="match status" value="1"/>
</dbReference>
<sequence>MYYQTLTTKMFSLATTRRMMLARRNYCYASSFHASAAGKRKTSSSSSSFSALNNDNDENNVVVLVEDDDYDDDARRESSSSSSSSNNTNNNGHIVLVDGMSFLFRAFYGFQARSDATKLINSKGEDVGVLHAYAHAMCALLESKPSHFAVCFDSKGKTFRHEMFVDYKANRPPTPEALIALIPKVSELVEAMAIETVKVSGVEADDIIGTLATRSVTEKGFKVSIASPDKDFCQLLNENVRMLRPGGGGQFSAFTLREFAKTHEELIQPEQFVDFLALVGDSSDNVPGVEGVGPKTARKLLNKYANVDAILEAAKNGEDEFEKLGTKKVREALKSEKGQKSAQLSRKLVEIRTKLAAPDVNGDLDAFRVTTPDDYGRKAMDCFERYELPSAADRWKAIHNIIL</sequence>
<evidence type="ECO:0000313" key="6">
    <source>
        <dbReference type="Proteomes" id="UP000198341"/>
    </source>
</evidence>
<dbReference type="InterPro" id="IPR038969">
    <property type="entry name" value="FEN"/>
</dbReference>
<evidence type="ECO:0000256" key="3">
    <source>
        <dbReference type="ARBA" id="ARBA00023125"/>
    </source>
</evidence>
<dbReference type="Gene3D" id="3.40.50.1010">
    <property type="entry name" value="5'-nuclease"/>
    <property type="match status" value="1"/>
</dbReference>
<dbReference type="GO" id="GO:0033567">
    <property type="term" value="P:DNA replication, Okazaki fragment processing"/>
    <property type="evidence" value="ECO:0007669"/>
    <property type="project" value="InterPro"/>
</dbReference>
<dbReference type="OrthoDB" id="275278at2759"/>
<gene>
    <name evidence="5" type="ORF">Bathy05g02650</name>
</gene>
<reference evidence="5 6" key="1">
    <citation type="submission" date="2011-10" db="EMBL/GenBank/DDBJ databases">
        <authorList>
            <person name="Genoscope - CEA"/>
        </authorList>
    </citation>
    <scope>NUCLEOTIDE SEQUENCE [LARGE SCALE GENOMIC DNA]</scope>
    <source>
        <strain evidence="5 6">RCC 1105</strain>
    </source>
</reference>
<dbReference type="GO" id="GO:0003677">
    <property type="term" value="F:DNA binding"/>
    <property type="evidence" value="ECO:0007669"/>
    <property type="project" value="UniProtKB-KW"/>
</dbReference>
<dbReference type="RefSeq" id="XP_007513344.1">
    <property type="nucleotide sequence ID" value="XM_007513282.1"/>
</dbReference>
<evidence type="ECO:0000313" key="5">
    <source>
        <dbReference type="EMBL" id="CCO16902.1"/>
    </source>
</evidence>
<keyword evidence="2" id="KW-0378">Hydrolase</keyword>
<dbReference type="eggNOG" id="ENOG502QSF6">
    <property type="taxonomic scope" value="Eukaryota"/>
</dbReference>
<evidence type="ECO:0000259" key="4">
    <source>
        <dbReference type="SMART" id="SM00475"/>
    </source>
</evidence>
<dbReference type="FunFam" id="1.10.150.20:FF:000003">
    <property type="entry name" value="DNA polymerase I"/>
    <property type="match status" value="1"/>
</dbReference>
<evidence type="ECO:0000256" key="1">
    <source>
        <dbReference type="ARBA" id="ARBA00022722"/>
    </source>
</evidence>
<dbReference type="STRING" id="41875.K8EFM1"/>
<dbReference type="PANTHER" id="PTHR42646:SF2">
    <property type="entry name" value="5'-3' EXONUCLEASE FAMILY PROTEIN"/>
    <property type="match status" value="1"/>
</dbReference>
<dbReference type="GO" id="GO:0017108">
    <property type="term" value="F:5'-flap endonuclease activity"/>
    <property type="evidence" value="ECO:0007669"/>
    <property type="project" value="InterPro"/>
</dbReference>
<proteinExistence type="predicted"/>
<keyword evidence="3" id="KW-0238">DNA-binding</keyword>
<dbReference type="InterPro" id="IPR036279">
    <property type="entry name" value="5-3_exonuclease_C_sf"/>
</dbReference>
<dbReference type="InterPro" id="IPR020045">
    <property type="entry name" value="DNA_polI_H3TH"/>
</dbReference>